<feature type="domain" description="Peptidase C51" evidence="1">
    <location>
        <begin position="64"/>
        <end position="152"/>
    </location>
</feature>
<accession>A0ABS5RD42</accession>
<sequence length="176" mass="19030">MLVAAALCWWQPWRPATAIEGTREATFPAVDTAGLDPARMQIVEQAHAQFDARHRGAFYSQGVEEPWCADFVSWVMNAAGQPLTNPNSGSWRIPGVATLQEFYEAAGRFQPVGAYRPRVGDVVLYGEPSPFGQHTNIVLGYDDGVLTTVGGNEDRGVSVHRFPLAGDPGVLGFGTL</sequence>
<dbReference type="EMBL" id="JAHCLR010000001">
    <property type="protein sequence ID" value="MBS9532195.1"/>
    <property type="molecule type" value="Genomic_DNA"/>
</dbReference>
<organism evidence="2 3">
    <name type="scientific">Mycolicibacter acidiphilus</name>
    <dbReference type="NCBI Taxonomy" id="2835306"/>
    <lineage>
        <taxon>Bacteria</taxon>
        <taxon>Bacillati</taxon>
        <taxon>Actinomycetota</taxon>
        <taxon>Actinomycetes</taxon>
        <taxon>Mycobacteriales</taxon>
        <taxon>Mycobacteriaceae</taxon>
        <taxon>Mycolicibacter</taxon>
    </lineage>
</organism>
<protein>
    <submittedName>
        <fullName evidence="2">CHAP domain-containing protein</fullName>
    </submittedName>
</protein>
<dbReference type="InterPro" id="IPR007921">
    <property type="entry name" value="CHAP_dom"/>
</dbReference>
<gene>
    <name evidence="2" type="ORF">KIH27_01175</name>
</gene>
<dbReference type="Proteomes" id="UP001519535">
    <property type="component" value="Unassembled WGS sequence"/>
</dbReference>
<keyword evidence="3" id="KW-1185">Reference proteome</keyword>
<dbReference type="Pfam" id="PF05257">
    <property type="entry name" value="CHAP"/>
    <property type="match status" value="1"/>
</dbReference>
<proteinExistence type="predicted"/>
<evidence type="ECO:0000259" key="1">
    <source>
        <dbReference type="Pfam" id="PF05257"/>
    </source>
</evidence>
<evidence type="ECO:0000313" key="3">
    <source>
        <dbReference type="Proteomes" id="UP001519535"/>
    </source>
</evidence>
<reference evidence="2 3" key="1">
    <citation type="submission" date="2021-05" db="EMBL/GenBank/DDBJ databases">
        <title>Mycobacterium acidophilum sp. nov., an extremely acid-tolerant member of the genus Mycobacterium.</title>
        <authorList>
            <person name="Xia J."/>
        </authorList>
    </citation>
    <scope>NUCLEOTIDE SEQUENCE [LARGE SCALE GENOMIC DNA]</scope>
    <source>
        <strain evidence="2 3">M1</strain>
    </source>
</reference>
<evidence type="ECO:0000313" key="2">
    <source>
        <dbReference type="EMBL" id="MBS9532195.1"/>
    </source>
</evidence>
<name>A0ABS5RD42_9MYCO</name>
<comment type="caution">
    <text evidence="2">The sequence shown here is derived from an EMBL/GenBank/DDBJ whole genome shotgun (WGS) entry which is preliminary data.</text>
</comment>